<reference evidence="1 2" key="1">
    <citation type="journal article" date="2017" name="Arch. Microbiol.">
        <title>Mariprofundus micogutta sp. nov., a novel iron-oxidizing zetaproteobacterium isolated from a deep-sea hydrothermal field at the Bayonnaise knoll of the Izu-Ogasawara arc, and a description of Mariprofundales ord. nov. and Zetaproteobacteria classis nov.</title>
        <authorList>
            <person name="Makita H."/>
            <person name="Tanaka E."/>
            <person name="Mitsunobu S."/>
            <person name="Miyazaki M."/>
            <person name="Nunoura T."/>
            <person name="Uematsu K."/>
            <person name="Takaki Y."/>
            <person name="Nishi S."/>
            <person name="Shimamura S."/>
            <person name="Takai K."/>
        </authorList>
    </citation>
    <scope>NUCLEOTIDE SEQUENCE [LARGE SCALE GENOMIC DNA]</scope>
    <source>
        <strain evidence="1 2">ET2</strain>
    </source>
</reference>
<dbReference type="SUPFAM" id="SSF56784">
    <property type="entry name" value="HAD-like"/>
    <property type="match status" value="1"/>
</dbReference>
<dbReference type="InterPro" id="IPR023214">
    <property type="entry name" value="HAD_sf"/>
</dbReference>
<dbReference type="Pfam" id="PF13419">
    <property type="entry name" value="HAD_2"/>
    <property type="match status" value="1"/>
</dbReference>
<dbReference type="Gene3D" id="1.10.150.240">
    <property type="entry name" value="Putative phosphatase, domain 2"/>
    <property type="match status" value="1"/>
</dbReference>
<dbReference type="Gene3D" id="3.40.50.1000">
    <property type="entry name" value="HAD superfamily/HAD-like"/>
    <property type="match status" value="1"/>
</dbReference>
<dbReference type="PANTHER" id="PTHR43434:SF24">
    <property type="entry name" value="HYDROLASE-RELATED"/>
    <property type="match status" value="1"/>
</dbReference>
<name>A0A1L8CKA8_9PROT</name>
<dbReference type="InterPro" id="IPR006549">
    <property type="entry name" value="HAD-SF_hydro_IIIA"/>
</dbReference>
<keyword evidence="1" id="KW-0378">Hydrolase</keyword>
<dbReference type="InterPro" id="IPR036412">
    <property type="entry name" value="HAD-like_sf"/>
</dbReference>
<accession>A0A1L8CKA8</accession>
<dbReference type="EC" id="3.1.3.18" evidence="1"/>
<dbReference type="InterPro" id="IPR041492">
    <property type="entry name" value="HAD_2"/>
</dbReference>
<dbReference type="GO" id="GO:0006281">
    <property type="term" value="P:DNA repair"/>
    <property type="evidence" value="ECO:0007669"/>
    <property type="project" value="TreeGrafter"/>
</dbReference>
<dbReference type="PANTHER" id="PTHR43434">
    <property type="entry name" value="PHOSPHOGLYCOLATE PHOSPHATASE"/>
    <property type="match status" value="1"/>
</dbReference>
<comment type="caution">
    <text evidence="1">The sequence shown here is derived from an EMBL/GenBank/DDBJ whole genome shotgun (WGS) entry which is preliminary data.</text>
</comment>
<organism evidence="1 2">
    <name type="scientific">Mariprofundus micogutta</name>
    <dbReference type="NCBI Taxonomy" id="1921010"/>
    <lineage>
        <taxon>Bacteria</taxon>
        <taxon>Pseudomonadati</taxon>
        <taxon>Pseudomonadota</taxon>
        <taxon>Candidatius Mariprofundia</taxon>
        <taxon>Mariprofundales</taxon>
        <taxon>Mariprofundaceae</taxon>
        <taxon>Mariprofundus</taxon>
    </lineage>
</organism>
<proteinExistence type="predicted"/>
<dbReference type="NCBIfam" id="TIGR01549">
    <property type="entry name" value="HAD-SF-IA-v1"/>
    <property type="match status" value="1"/>
</dbReference>
<dbReference type="InterPro" id="IPR023198">
    <property type="entry name" value="PGP-like_dom2"/>
</dbReference>
<dbReference type="InterPro" id="IPR050155">
    <property type="entry name" value="HAD-like_hydrolase_sf"/>
</dbReference>
<evidence type="ECO:0000313" key="2">
    <source>
        <dbReference type="Proteomes" id="UP000231632"/>
    </source>
</evidence>
<dbReference type="GO" id="GO:0008967">
    <property type="term" value="F:phosphoglycolate phosphatase activity"/>
    <property type="evidence" value="ECO:0007669"/>
    <property type="project" value="UniProtKB-EC"/>
</dbReference>
<dbReference type="Proteomes" id="UP000231632">
    <property type="component" value="Unassembled WGS sequence"/>
</dbReference>
<protein>
    <submittedName>
        <fullName evidence="1">Phosphoglycolate phosphatase</fullName>
        <ecNumber evidence="1">3.1.3.18</ecNumber>
    </submittedName>
</protein>
<dbReference type="AlphaFoldDB" id="A0A1L8CKA8"/>
<sequence length="193" mass="20829">MLAGLEPPGDEAVSDIIGMSLRGAVIALLGEQQSASSELLEKVMDGYRDSYREAEAEIRLFPGVRETLEKLRERGYWLGVVTGKSHSGLLRVLDTFELSDLFLVLRTADCTHSKPHPAMVLECMSELGVIAEQTAVVGDALFDVQMANAAGVRVIGVSFGVASHEQLIDAGAESVVDDFESLLAYFPSLQETV</sequence>
<evidence type="ECO:0000313" key="1">
    <source>
        <dbReference type="EMBL" id="GAV19299.1"/>
    </source>
</evidence>
<dbReference type="STRING" id="1921010.MMIC_P0232"/>
<dbReference type="NCBIfam" id="TIGR01662">
    <property type="entry name" value="HAD-SF-IIIA"/>
    <property type="match status" value="1"/>
</dbReference>
<dbReference type="NCBIfam" id="TIGR01509">
    <property type="entry name" value="HAD-SF-IA-v3"/>
    <property type="match status" value="1"/>
</dbReference>
<dbReference type="InterPro" id="IPR006439">
    <property type="entry name" value="HAD-SF_hydro_IA"/>
</dbReference>
<dbReference type="GO" id="GO:0005829">
    <property type="term" value="C:cytosol"/>
    <property type="evidence" value="ECO:0007669"/>
    <property type="project" value="TreeGrafter"/>
</dbReference>
<gene>
    <name evidence="1" type="ORF">MMIC_P0232</name>
</gene>
<keyword evidence="2" id="KW-1185">Reference proteome</keyword>
<dbReference type="EMBL" id="BDFD01000001">
    <property type="protein sequence ID" value="GAV19299.1"/>
    <property type="molecule type" value="Genomic_DNA"/>
</dbReference>